<keyword evidence="1" id="KW-0175">Coiled coil</keyword>
<accession>A0A6J7JV02</accession>
<proteinExistence type="predicted"/>
<sequence length="626" mass="69126">MHSQATNFSGDDAQTLDVIQADSDSRDLNSYDVVLDFMYSEPNTRAVISSLKSWLAEAGRGFDVDLSETRFMASESGELAVIRKRATHGFELLARMVERKPTGDWTSEVSMHANYTGTSWVRVKVVGSSGRPAKIPRLAASIMNAVPVFSGPVLLTAAPERVGVSGVDDLIDLLCEPDRDIPLFITGTASFGIPFDPYAERFAKWTRQVRGLSNAYILDPIATEEFRAQIGDEHSVAPWTVRTFLPGVDPATAADAIRHRVLGSSKLGQLPDGAIETLFGRIARGLAANRPIPGDVRRTERALRRVEDALFVDRLRESVHLEEETHIQLPVAESSASVVPTGSASAEAESYLIQVEWIREALGLEELSEEALRDVALRASQGRVHASALEGVTRRLQDGERARQGLEDELELLKTLAEDDETDLALLSRTLSEREAEVRWLRSKLREEGDFEAATNPIPPSALTQYPTDFTDFLVKVEELRPSGVIFCGNPKSALDLDDLDTLSQAVRTAWDACLVLSDYIRVRRELGLDMGIQEYIKNPRGGRTVGPKKFVKGETGRTMRDHGEERVLPVPISVDATGFTTMKAHFRLAKIGMKSPRMYVLDRFSLDGCLYIGFIGVHMTNTKTS</sequence>
<protein>
    <submittedName>
        <fullName evidence="2">Unannotated protein</fullName>
    </submittedName>
</protein>
<evidence type="ECO:0000313" key="2">
    <source>
        <dbReference type="EMBL" id="CAB4947410.1"/>
    </source>
</evidence>
<evidence type="ECO:0000256" key="1">
    <source>
        <dbReference type="SAM" id="Coils"/>
    </source>
</evidence>
<feature type="coiled-coil region" evidence="1">
    <location>
        <begin position="389"/>
        <end position="423"/>
    </location>
</feature>
<dbReference type="EMBL" id="CAFBNE010000035">
    <property type="protein sequence ID" value="CAB4947410.1"/>
    <property type="molecule type" value="Genomic_DNA"/>
</dbReference>
<gene>
    <name evidence="2" type="ORF">UFOPK3772_01321</name>
</gene>
<dbReference type="AlphaFoldDB" id="A0A6J7JV02"/>
<reference evidence="2" key="1">
    <citation type="submission" date="2020-05" db="EMBL/GenBank/DDBJ databases">
        <authorList>
            <person name="Chiriac C."/>
            <person name="Salcher M."/>
            <person name="Ghai R."/>
            <person name="Kavagutti S V."/>
        </authorList>
    </citation>
    <scope>NUCLEOTIDE SEQUENCE</scope>
</reference>
<name>A0A6J7JV02_9ZZZZ</name>
<organism evidence="2">
    <name type="scientific">freshwater metagenome</name>
    <dbReference type="NCBI Taxonomy" id="449393"/>
    <lineage>
        <taxon>unclassified sequences</taxon>
        <taxon>metagenomes</taxon>
        <taxon>ecological metagenomes</taxon>
    </lineage>
</organism>